<keyword evidence="4 9" id="KW-0812">Transmembrane</keyword>
<dbReference type="NCBIfam" id="TIGR00964">
    <property type="entry name" value="secE_bact"/>
    <property type="match status" value="1"/>
</dbReference>
<dbReference type="InterPro" id="IPR005807">
    <property type="entry name" value="SecE_bac"/>
</dbReference>
<keyword evidence="3 9" id="KW-1003">Cell membrane</keyword>
<dbReference type="PANTHER" id="PTHR33910">
    <property type="entry name" value="PROTEIN TRANSLOCASE SUBUNIT SECE"/>
    <property type="match status" value="1"/>
</dbReference>
<keyword evidence="12" id="KW-1185">Reference proteome</keyword>
<comment type="subcellular location">
    <subcellularLocation>
        <location evidence="9">Cell membrane</location>
        <topology evidence="9">Single-pass membrane protein</topology>
    </subcellularLocation>
    <subcellularLocation>
        <location evidence="1">Membrane</location>
    </subcellularLocation>
</comment>
<keyword evidence="7 9" id="KW-0811">Translocation</keyword>
<keyword evidence="8 9" id="KW-0472">Membrane</keyword>
<proteinExistence type="inferred from homology"/>
<evidence type="ECO:0000256" key="7">
    <source>
        <dbReference type="ARBA" id="ARBA00023010"/>
    </source>
</evidence>
<dbReference type="RefSeq" id="WP_141846613.1">
    <property type="nucleotide sequence ID" value="NZ_BAAAPR010000006.1"/>
</dbReference>
<dbReference type="Pfam" id="PF00584">
    <property type="entry name" value="SecE"/>
    <property type="match status" value="1"/>
</dbReference>
<evidence type="ECO:0000256" key="9">
    <source>
        <dbReference type="HAMAP-Rule" id="MF_00422"/>
    </source>
</evidence>
<comment type="subunit">
    <text evidence="9">Component of the Sec protein translocase complex. Heterotrimer consisting of SecY, SecE and SecG subunits. The heterotrimers can form oligomers, although 1 heterotrimer is thought to be able to translocate proteins. Interacts with the ribosome. Interacts with SecDF, and other proteins may be involved. Interacts with SecA.</text>
</comment>
<protein>
    <recommendedName>
        <fullName evidence="9">Protein translocase subunit SecE</fullName>
    </recommendedName>
</protein>
<dbReference type="GO" id="GO:0009306">
    <property type="term" value="P:protein secretion"/>
    <property type="evidence" value="ECO:0007669"/>
    <property type="project" value="UniProtKB-UniRule"/>
</dbReference>
<comment type="caution">
    <text evidence="11">The sequence shown here is derived from an EMBL/GenBank/DDBJ whole genome shotgun (WGS) entry which is preliminary data.</text>
</comment>
<comment type="similarity">
    <text evidence="9">Belongs to the SecE/SEC61-gamma family.</text>
</comment>
<dbReference type="HAMAP" id="MF_00422">
    <property type="entry name" value="SecE"/>
    <property type="match status" value="1"/>
</dbReference>
<accession>A0A542DWP3</accession>
<keyword evidence="5 9" id="KW-0653">Protein transport</keyword>
<evidence type="ECO:0000256" key="5">
    <source>
        <dbReference type="ARBA" id="ARBA00022927"/>
    </source>
</evidence>
<feature type="compositionally biased region" description="Basic and acidic residues" evidence="10">
    <location>
        <begin position="1"/>
        <end position="17"/>
    </location>
</feature>
<evidence type="ECO:0000256" key="2">
    <source>
        <dbReference type="ARBA" id="ARBA00022448"/>
    </source>
</evidence>
<evidence type="ECO:0000256" key="6">
    <source>
        <dbReference type="ARBA" id="ARBA00022989"/>
    </source>
</evidence>
<evidence type="ECO:0000256" key="8">
    <source>
        <dbReference type="ARBA" id="ARBA00023136"/>
    </source>
</evidence>
<organism evidence="11 12">
    <name type="scientific">Lapillicoccus jejuensis</name>
    <dbReference type="NCBI Taxonomy" id="402171"/>
    <lineage>
        <taxon>Bacteria</taxon>
        <taxon>Bacillati</taxon>
        <taxon>Actinomycetota</taxon>
        <taxon>Actinomycetes</taxon>
        <taxon>Micrococcales</taxon>
        <taxon>Intrasporangiaceae</taxon>
        <taxon>Lapillicoccus</taxon>
    </lineage>
</organism>
<dbReference type="Proteomes" id="UP000317893">
    <property type="component" value="Unassembled WGS sequence"/>
</dbReference>
<dbReference type="InterPro" id="IPR038379">
    <property type="entry name" value="SecE_sf"/>
</dbReference>
<dbReference type="GO" id="GO:0043952">
    <property type="term" value="P:protein transport by the Sec complex"/>
    <property type="evidence" value="ECO:0007669"/>
    <property type="project" value="UniProtKB-UniRule"/>
</dbReference>
<evidence type="ECO:0000256" key="10">
    <source>
        <dbReference type="SAM" id="MobiDB-lite"/>
    </source>
</evidence>
<sequence length="90" mass="10141">MTETSADHREAGRAQQRDRRRQGNPVSRAWRSLVLFVSQIIDELRKVVRPTGPELLNYTLVVIVFVLVIMGIVSGLDFVFHKLALLVLAG</sequence>
<dbReference type="Gene3D" id="1.20.5.1030">
    <property type="entry name" value="Preprotein translocase secy subunit"/>
    <property type="match status" value="1"/>
</dbReference>
<dbReference type="PANTHER" id="PTHR33910:SF1">
    <property type="entry name" value="PROTEIN TRANSLOCASE SUBUNIT SECE"/>
    <property type="match status" value="1"/>
</dbReference>
<dbReference type="GO" id="GO:0065002">
    <property type="term" value="P:intracellular protein transmembrane transport"/>
    <property type="evidence" value="ECO:0007669"/>
    <property type="project" value="UniProtKB-UniRule"/>
</dbReference>
<evidence type="ECO:0000256" key="1">
    <source>
        <dbReference type="ARBA" id="ARBA00004370"/>
    </source>
</evidence>
<dbReference type="EMBL" id="VFMN01000001">
    <property type="protein sequence ID" value="TQJ07520.1"/>
    <property type="molecule type" value="Genomic_DNA"/>
</dbReference>
<dbReference type="OrthoDB" id="9805743at2"/>
<feature type="transmembrane region" description="Helical" evidence="9">
    <location>
        <begin position="55"/>
        <end position="80"/>
    </location>
</feature>
<comment type="function">
    <text evidence="9">Essential subunit of the Sec protein translocation channel SecYEG. Clamps together the 2 halves of SecY. May contact the channel plug during translocation.</text>
</comment>
<keyword evidence="2 9" id="KW-0813">Transport</keyword>
<gene>
    <name evidence="9" type="primary">secE</name>
    <name evidence="11" type="ORF">FB458_0582</name>
</gene>
<evidence type="ECO:0000256" key="3">
    <source>
        <dbReference type="ARBA" id="ARBA00022475"/>
    </source>
</evidence>
<dbReference type="GO" id="GO:0008320">
    <property type="term" value="F:protein transmembrane transporter activity"/>
    <property type="evidence" value="ECO:0007669"/>
    <property type="project" value="UniProtKB-UniRule"/>
</dbReference>
<evidence type="ECO:0000256" key="4">
    <source>
        <dbReference type="ARBA" id="ARBA00022692"/>
    </source>
</evidence>
<feature type="region of interest" description="Disordered" evidence="10">
    <location>
        <begin position="1"/>
        <end position="25"/>
    </location>
</feature>
<evidence type="ECO:0000313" key="11">
    <source>
        <dbReference type="EMBL" id="TQJ07520.1"/>
    </source>
</evidence>
<evidence type="ECO:0000313" key="12">
    <source>
        <dbReference type="Proteomes" id="UP000317893"/>
    </source>
</evidence>
<dbReference type="InterPro" id="IPR001901">
    <property type="entry name" value="Translocase_SecE/Sec61-g"/>
</dbReference>
<dbReference type="AlphaFoldDB" id="A0A542DWP3"/>
<dbReference type="GO" id="GO:0005886">
    <property type="term" value="C:plasma membrane"/>
    <property type="evidence" value="ECO:0007669"/>
    <property type="project" value="UniProtKB-SubCell"/>
</dbReference>
<reference evidence="11 12" key="1">
    <citation type="submission" date="2019-06" db="EMBL/GenBank/DDBJ databases">
        <title>Sequencing the genomes of 1000 actinobacteria strains.</title>
        <authorList>
            <person name="Klenk H.-P."/>
        </authorList>
    </citation>
    <scope>NUCLEOTIDE SEQUENCE [LARGE SCALE GENOMIC DNA]</scope>
    <source>
        <strain evidence="11 12">DSM 18607</strain>
    </source>
</reference>
<keyword evidence="6 9" id="KW-1133">Transmembrane helix</keyword>
<dbReference type="GO" id="GO:0006605">
    <property type="term" value="P:protein targeting"/>
    <property type="evidence" value="ECO:0007669"/>
    <property type="project" value="UniProtKB-UniRule"/>
</dbReference>
<name>A0A542DWP3_9MICO</name>